<evidence type="ECO:0000313" key="2">
    <source>
        <dbReference type="Proteomes" id="UP001165960"/>
    </source>
</evidence>
<dbReference type="Proteomes" id="UP001165960">
    <property type="component" value="Unassembled WGS sequence"/>
</dbReference>
<evidence type="ECO:0000313" key="1">
    <source>
        <dbReference type="EMBL" id="KAJ9075814.1"/>
    </source>
</evidence>
<dbReference type="EMBL" id="QTSX02002366">
    <property type="protein sequence ID" value="KAJ9075814.1"/>
    <property type="molecule type" value="Genomic_DNA"/>
</dbReference>
<reference evidence="1" key="1">
    <citation type="submission" date="2022-04" db="EMBL/GenBank/DDBJ databases">
        <title>Genome of the entomopathogenic fungus Entomophthora muscae.</title>
        <authorList>
            <person name="Elya C."/>
            <person name="Lovett B.R."/>
            <person name="Lee E."/>
            <person name="Macias A.M."/>
            <person name="Hajek A.E."/>
            <person name="De Bivort B.L."/>
            <person name="Kasson M.T."/>
            <person name="De Fine Licht H.H."/>
            <person name="Stajich J.E."/>
        </authorList>
    </citation>
    <scope>NUCLEOTIDE SEQUENCE</scope>
    <source>
        <strain evidence="1">Berkeley</strain>
    </source>
</reference>
<accession>A0ACC2TMD5</accession>
<proteinExistence type="predicted"/>
<gene>
    <name evidence="1" type="primary">VTC4</name>
    <name evidence="1" type="ORF">DSO57_1032050</name>
</gene>
<protein>
    <submittedName>
        <fullName evidence="1">Vacuolar transporter chaperone</fullName>
    </submittedName>
</protein>
<name>A0ACC2TMD5_9FUNG</name>
<sequence>MELKLYILKFLPVLIYNASSDADIADPAITSIYFDNESFDLYLGRLEKHEGAEAIRLRWYGPTTCQEIFVERKTHQEDWTGEKSVKQRFPLKEKNVNAFLRGEYSVEKTASKMLARGKSDKEVDSFRQLATEVQDRVLEKKLRPAVRSFYNRTAFQLPGDACVRISLDTELSLIREDNTGTVRAGENWRRTDIGTDWPFSQLPEGDICRFPYAILEVKLQTEYGTEPPVWVQRLIESHLVEAVPKFSKYIHGVATLMEDRVSLLPFWLPQMDVDIRREPNAGWFRYRDQAQLRGATDSASSNQDEEGELESDPLDELNGSSSQGVTGIRGLVKRLNRTPEHVDGESAKRIALPVRVEPKVFFANERTFLSWLHFGIVLSSLSLGLLNFGDKIGQVAASVFILISMSVLVYAVSLFYWRGNKIRARQNGPYDDPIGPLILVISLFFAMAINFYLKVQARRGNLPPQFL</sequence>
<comment type="caution">
    <text evidence="1">The sequence shown here is derived from an EMBL/GenBank/DDBJ whole genome shotgun (WGS) entry which is preliminary data.</text>
</comment>
<organism evidence="1 2">
    <name type="scientific">Entomophthora muscae</name>
    <dbReference type="NCBI Taxonomy" id="34485"/>
    <lineage>
        <taxon>Eukaryota</taxon>
        <taxon>Fungi</taxon>
        <taxon>Fungi incertae sedis</taxon>
        <taxon>Zoopagomycota</taxon>
        <taxon>Entomophthoromycotina</taxon>
        <taxon>Entomophthoromycetes</taxon>
        <taxon>Entomophthorales</taxon>
        <taxon>Entomophthoraceae</taxon>
        <taxon>Entomophthora</taxon>
    </lineage>
</organism>
<keyword evidence="2" id="KW-1185">Reference proteome</keyword>